<name>A0A9W3C7A7_RAPSA</name>
<accession>A0A9W3C7A7</accession>
<dbReference type="InterPro" id="IPR036397">
    <property type="entry name" value="RNaseH_sf"/>
</dbReference>
<proteinExistence type="predicted"/>
<organism evidence="3 4">
    <name type="scientific">Raphanus sativus</name>
    <name type="common">Radish</name>
    <name type="synonym">Raphanus raphanistrum var. sativus</name>
    <dbReference type="NCBI Taxonomy" id="3726"/>
    <lineage>
        <taxon>Eukaryota</taxon>
        <taxon>Viridiplantae</taxon>
        <taxon>Streptophyta</taxon>
        <taxon>Embryophyta</taxon>
        <taxon>Tracheophyta</taxon>
        <taxon>Spermatophyta</taxon>
        <taxon>Magnoliopsida</taxon>
        <taxon>eudicotyledons</taxon>
        <taxon>Gunneridae</taxon>
        <taxon>Pentapetalae</taxon>
        <taxon>rosids</taxon>
        <taxon>malvids</taxon>
        <taxon>Brassicales</taxon>
        <taxon>Brassicaceae</taxon>
        <taxon>Brassiceae</taxon>
        <taxon>Raphanus</taxon>
    </lineage>
</organism>
<reference evidence="4" key="2">
    <citation type="submission" date="2025-08" db="UniProtKB">
        <authorList>
            <consortium name="RefSeq"/>
        </authorList>
    </citation>
    <scope>IDENTIFICATION</scope>
    <source>
        <tissue evidence="4">Leaf</tissue>
    </source>
</reference>
<protein>
    <submittedName>
        <fullName evidence="4">Uncharacterized protein LOC130498085</fullName>
    </submittedName>
</protein>
<gene>
    <name evidence="4" type="primary">LOC130498085</name>
</gene>
<dbReference type="Gene3D" id="1.10.340.70">
    <property type="match status" value="1"/>
</dbReference>
<dbReference type="GO" id="GO:0003676">
    <property type="term" value="F:nucleic acid binding"/>
    <property type="evidence" value="ECO:0007669"/>
    <property type="project" value="InterPro"/>
</dbReference>
<dbReference type="SUPFAM" id="SSF53098">
    <property type="entry name" value="Ribonuclease H-like"/>
    <property type="match status" value="2"/>
</dbReference>
<dbReference type="InterPro" id="IPR012337">
    <property type="entry name" value="RNaseH-like_sf"/>
</dbReference>
<dbReference type="InterPro" id="IPR001584">
    <property type="entry name" value="Integrase_cat-core"/>
</dbReference>
<feature type="region of interest" description="Disordered" evidence="1">
    <location>
        <begin position="179"/>
        <end position="218"/>
    </location>
</feature>
<evidence type="ECO:0000313" key="4">
    <source>
        <dbReference type="RefSeq" id="XP_056847410.1"/>
    </source>
</evidence>
<dbReference type="Gene3D" id="3.30.420.10">
    <property type="entry name" value="Ribonuclease H-like superfamily/Ribonuclease H"/>
    <property type="match status" value="2"/>
</dbReference>
<dbReference type="OrthoDB" id="1109889at2759"/>
<sequence length="599" mass="68250">MTLQPLQTVLHSQSQSGRLAKWAIELGEYDIEYKPRTSSEAQVLADFIIELVPSKTDTDDKTRKWKLHVDGASPKQGSGVRIQLESPTGEVIEQSFCLGFNASNNEADYESLIAGLRLVQSIGARKISAFSDSQLVTSQFHGEYEAKNERMEAYLARDRGIANGEDDLPLVEEIVTRSKSKGHIQESEEELLEAPQNQRTSGESSRRTRSGVARTAPARSVPEEIHVHEVNNESQKPFQDELESRPDWRTLIFNYIETGELPPERWEARNLKARRSRYCIMEGKIFKRTFSEPYLLCASPKEASIILKKTHDRSCVFLAIKIKKHGYFSPTIISDSEQFAARCDRCQQHAPMLHQPTQKLSIIYSPYPFMKWSMDIVGPFVSSGPAQLRFLWKNIVCRHGLPYEIITDNGSQFISKVIKDFCDKWKIKLKFAGPRYPKCNGQAEATNITIVNNLKKRLDLKKSKWSEELNGVLWECRTTPHTATQETLFSLSYGIEAVIPPEIEVSSQRRGICPDNVEINKEMLLEYLDMIEERRERATVRIQNYQQAAARYYDSNVRGRSFSIDDLVLRKVFDGPKENGAGKLGTRWEGLKFAVASTN</sequence>
<evidence type="ECO:0000259" key="2">
    <source>
        <dbReference type="PROSITE" id="PS50994"/>
    </source>
</evidence>
<feature type="domain" description="Integrase catalytic" evidence="2">
    <location>
        <begin position="399"/>
        <end position="508"/>
    </location>
</feature>
<dbReference type="InterPro" id="IPR002156">
    <property type="entry name" value="RNaseH_domain"/>
</dbReference>
<dbReference type="RefSeq" id="XP_056847410.1">
    <property type="nucleotide sequence ID" value="XM_056991430.1"/>
</dbReference>
<evidence type="ECO:0000313" key="3">
    <source>
        <dbReference type="Proteomes" id="UP000504610"/>
    </source>
</evidence>
<dbReference type="GO" id="GO:0015074">
    <property type="term" value="P:DNA integration"/>
    <property type="evidence" value="ECO:0007669"/>
    <property type="project" value="InterPro"/>
</dbReference>
<dbReference type="GeneID" id="130498085"/>
<reference evidence="3" key="1">
    <citation type="journal article" date="2019" name="Database">
        <title>The radish genome database (RadishGD): an integrated information resource for radish genomics.</title>
        <authorList>
            <person name="Yu H.J."/>
            <person name="Baek S."/>
            <person name="Lee Y.J."/>
            <person name="Cho A."/>
            <person name="Mun J.H."/>
        </authorList>
    </citation>
    <scope>NUCLEOTIDE SEQUENCE [LARGE SCALE GENOMIC DNA]</scope>
    <source>
        <strain evidence="3">cv. WK10039</strain>
    </source>
</reference>
<dbReference type="PANTHER" id="PTHR48475:SF2">
    <property type="entry name" value="RIBONUCLEASE H"/>
    <property type="match status" value="1"/>
</dbReference>
<dbReference type="GO" id="GO:0004523">
    <property type="term" value="F:RNA-DNA hybrid ribonuclease activity"/>
    <property type="evidence" value="ECO:0007669"/>
    <property type="project" value="InterPro"/>
</dbReference>
<dbReference type="Proteomes" id="UP000504610">
    <property type="component" value="Chromosome 7"/>
</dbReference>
<dbReference type="AlphaFoldDB" id="A0A9W3C7A7"/>
<dbReference type="PROSITE" id="PS50994">
    <property type="entry name" value="INTEGRASE"/>
    <property type="match status" value="1"/>
</dbReference>
<dbReference type="PANTHER" id="PTHR48475">
    <property type="entry name" value="RIBONUCLEASE H"/>
    <property type="match status" value="1"/>
</dbReference>
<dbReference type="CDD" id="cd09279">
    <property type="entry name" value="RNase_HI_like"/>
    <property type="match status" value="1"/>
</dbReference>
<keyword evidence="3" id="KW-1185">Reference proteome</keyword>
<dbReference type="Pfam" id="PF13456">
    <property type="entry name" value="RVT_3"/>
    <property type="match status" value="1"/>
</dbReference>
<evidence type="ECO:0000256" key="1">
    <source>
        <dbReference type="SAM" id="MobiDB-lite"/>
    </source>
</evidence>
<dbReference type="KEGG" id="rsz:130498085"/>